<feature type="compositionally biased region" description="Polar residues" evidence="1">
    <location>
        <begin position="111"/>
        <end position="121"/>
    </location>
</feature>
<dbReference type="PaxDb" id="6239-F26B1.1"/>
<feature type="compositionally biased region" description="Basic residues" evidence="1">
    <location>
        <begin position="35"/>
        <end position="47"/>
    </location>
</feature>
<name>C7FZT0_CAEEL</name>
<dbReference type="STRING" id="6239.F26B1.1.1"/>
<dbReference type="FunCoup" id="C7FZT0">
    <property type="interactions" value="232"/>
</dbReference>
<dbReference type="WormBase" id="F26B1.1">
    <property type="protein sequence ID" value="CE53727"/>
    <property type="gene ID" value="WBGene00017815"/>
</dbReference>
<dbReference type="EMBL" id="BX284601">
    <property type="protein sequence ID" value="CCD64201.2"/>
    <property type="molecule type" value="Genomic_DNA"/>
</dbReference>
<gene>
    <name evidence="2" type="ORF">CELE_F26B1.1</name>
    <name evidence="2 4" type="ORF">F26B1.1</name>
</gene>
<dbReference type="HOGENOM" id="CLU_110390_0_0_1"/>
<evidence type="ECO:0000256" key="1">
    <source>
        <dbReference type="SAM" id="MobiDB-lite"/>
    </source>
</evidence>
<dbReference type="Proteomes" id="UP000001940">
    <property type="component" value="Chromosome I"/>
</dbReference>
<feature type="compositionally biased region" description="Basic residues" evidence="1">
    <location>
        <begin position="60"/>
        <end position="76"/>
    </location>
</feature>
<dbReference type="AGR" id="WB:WBGene00017815"/>
<feature type="compositionally biased region" description="Basic residues" evidence="1">
    <location>
        <begin position="90"/>
        <end position="99"/>
    </location>
</feature>
<sequence>MFQWMINLLFNEKFVLFGIFVSILLTPVIGLECAKKKKKESKKRKKTQKEEDCDSESIKQKKKKARVKKKEVRKSKKDVEDDEDDSNSKSAKKKAVKVAKKPEEKRLENKPMNTGMPQQMNPEPRIYLPPPQYARPIHPGYQMPLEPTEDTDTIKQVEQFHDVPNF</sequence>
<proteinExistence type="predicted"/>
<dbReference type="eggNOG" id="ENOG502TJAI">
    <property type="taxonomic scope" value="Eukaryota"/>
</dbReference>
<dbReference type="InParanoid" id="C7FZT0"/>
<feature type="region of interest" description="Disordered" evidence="1">
    <location>
        <begin position="35"/>
        <end position="147"/>
    </location>
</feature>
<organism evidence="2 3">
    <name type="scientific">Caenorhabditis elegans</name>
    <dbReference type="NCBI Taxonomy" id="6239"/>
    <lineage>
        <taxon>Eukaryota</taxon>
        <taxon>Metazoa</taxon>
        <taxon>Ecdysozoa</taxon>
        <taxon>Nematoda</taxon>
        <taxon>Chromadorea</taxon>
        <taxon>Rhabditida</taxon>
        <taxon>Rhabditina</taxon>
        <taxon>Rhabditomorpha</taxon>
        <taxon>Rhabditoidea</taxon>
        <taxon>Rhabditidae</taxon>
        <taxon>Peloderinae</taxon>
        <taxon>Caenorhabditis</taxon>
    </lineage>
</organism>
<evidence type="ECO:0000313" key="4">
    <source>
        <dbReference type="WormBase" id="F26B1.1"/>
    </source>
</evidence>
<dbReference type="Bgee" id="WBGene00017815">
    <property type="expression patterns" value="Expressed in larva and 2 other cell types or tissues"/>
</dbReference>
<keyword evidence="3" id="KW-1185">Reference proteome</keyword>
<dbReference type="AlphaFoldDB" id="C7FZT0"/>
<dbReference type="OrthoDB" id="5875967at2759"/>
<accession>C7FZT0</accession>
<feature type="compositionally biased region" description="Basic and acidic residues" evidence="1">
    <location>
        <begin position="100"/>
        <end position="109"/>
    </location>
</feature>
<evidence type="ECO:0000313" key="2">
    <source>
        <dbReference type="EMBL" id="CCD64201.2"/>
    </source>
</evidence>
<protein>
    <submittedName>
        <fullName evidence="2">Uncharacterized protein</fullName>
    </submittedName>
</protein>
<dbReference type="SMR" id="C7FZT0"/>
<evidence type="ECO:0000313" key="3">
    <source>
        <dbReference type="Proteomes" id="UP000001940"/>
    </source>
</evidence>
<reference evidence="2 3" key="1">
    <citation type="journal article" date="1998" name="Science">
        <title>Genome sequence of the nematode C. elegans: a platform for investigating biology.</title>
        <authorList>
            <consortium name="The C. elegans sequencing consortium"/>
            <person name="Sulson J.E."/>
            <person name="Waterston R."/>
        </authorList>
    </citation>
    <scope>NUCLEOTIDE SEQUENCE [LARGE SCALE GENOMIC DNA]</scope>
    <source>
        <strain evidence="2 3">Bristol N2</strain>
    </source>
</reference>